<comment type="caution">
    <text evidence="2">The sequence shown here is derived from an EMBL/GenBank/DDBJ whole genome shotgun (WGS) entry which is preliminary data.</text>
</comment>
<keyword evidence="3" id="KW-1185">Reference proteome</keyword>
<evidence type="ECO:0000313" key="2">
    <source>
        <dbReference type="EMBL" id="TMW56758.1"/>
    </source>
</evidence>
<dbReference type="OrthoDB" id="123651at2759"/>
<proteinExistence type="predicted"/>
<accession>A0A8K1FFF6</accession>
<evidence type="ECO:0000256" key="1">
    <source>
        <dbReference type="SAM" id="MobiDB-lite"/>
    </source>
</evidence>
<evidence type="ECO:0000313" key="3">
    <source>
        <dbReference type="Proteomes" id="UP000794436"/>
    </source>
</evidence>
<feature type="compositionally biased region" description="Polar residues" evidence="1">
    <location>
        <begin position="19"/>
        <end position="29"/>
    </location>
</feature>
<dbReference type="Proteomes" id="UP000794436">
    <property type="component" value="Unassembled WGS sequence"/>
</dbReference>
<dbReference type="AlphaFoldDB" id="A0A8K1FFF6"/>
<dbReference type="EMBL" id="SPLM01000145">
    <property type="protein sequence ID" value="TMW56758.1"/>
    <property type="molecule type" value="Genomic_DNA"/>
</dbReference>
<reference evidence="2" key="1">
    <citation type="submission" date="2019-03" db="EMBL/GenBank/DDBJ databases">
        <title>Long read genome sequence of the mycoparasitic Pythium oligandrum ATCC 38472 isolated from sugarbeet rhizosphere.</title>
        <authorList>
            <person name="Gaulin E."/>
        </authorList>
    </citation>
    <scope>NUCLEOTIDE SEQUENCE</scope>
    <source>
        <strain evidence="2">ATCC 38472_TT</strain>
    </source>
</reference>
<name>A0A8K1FFF6_PYTOL</name>
<protein>
    <submittedName>
        <fullName evidence="2">Uncharacterized protein</fullName>
    </submittedName>
</protein>
<sequence>MSRTTTAATSSFAMEKTLENTPTGSSSESEAVLPLAHAITLGKLPKGESSDDEIARKRQSERRSRQRRKENLESMRQQVKALECALANVMFVRDSTEVWDEFSDDDSVRMREFLRRSTTTQRRMGELESEREELHRMLRQYRESVSTMRRLMKGMELDDWSLRVSRWRAVTHATFNMWTLDECRDVINDALKQIRDFSLRDDMVSSGMDFHGWRDRRRIDTSSCTMHFSFHKYYEGVGDAMGIADKFWEAHLNGDEYRRTLLGPNVKVYYEVLQRVTSDICIIRCVEEYPTMPMSIHKFLLLFRVRTEDRYLHVVKSLPPGDIGLATDEEDAIWATTFHWSTFDILSRDAEGKCTKCLTAVNGTTGSEDPQYALRWMIEALVTVVRFETLVGGQRLLGF</sequence>
<gene>
    <name evidence="2" type="ORF">Poli38472_006768</name>
</gene>
<organism evidence="2 3">
    <name type="scientific">Pythium oligandrum</name>
    <name type="common">Mycoparasitic fungus</name>
    <dbReference type="NCBI Taxonomy" id="41045"/>
    <lineage>
        <taxon>Eukaryota</taxon>
        <taxon>Sar</taxon>
        <taxon>Stramenopiles</taxon>
        <taxon>Oomycota</taxon>
        <taxon>Peronosporomycetes</taxon>
        <taxon>Pythiales</taxon>
        <taxon>Pythiaceae</taxon>
        <taxon>Pythium</taxon>
    </lineage>
</organism>
<feature type="region of interest" description="Disordered" evidence="1">
    <location>
        <begin position="1"/>
        <end position="74"/>
    </location>
</feature>
<feature type="compositionally biased region" description="Low complexity" evidence="1">
    <location>
        <begin position="1"/>
        <end position="11"/>
    </location>
</feature>
<feature type="compositionally biased region" description="Basic and acidic residues" evidence="1">
    <location>
        <begin position="45"/>
        <end position="73"/>
    </location>
</feature>